<organism evidence="1 2">
    <name type="scientific">Sparassis crispa</name>
    <dbReference type="NCBI Taxonomy" id="139825"/>
    <lineage>
        <taxon>Eukaryota</taxon>
        <taxon>Fungi</taxon>
        <taxon>Dikarya</taxon>
        <taxon>Basidiomycota</taxon>
        <taxon>Agaricomycotina</taxon>
        <taxon>Agaricomycetes</taxon>
        <taxon>Polyporales</taxon>
        <taxon>Sparassidaceae</taxon>
        <taxon>Sparassis</taxon>
    </lineage>
</organism>
<proteinExistence type="predicted"/>
<accession>A0A401GAE9</accession>
<keyword evidence="2" id="KW-1185">Reference proteome</keyword>
<evidence type="ECO:0000313" key="2">
    <source>
        <dbReference type="Proteomes" id="UP000287166"/>
    </source>
</evidence>
<dbReference type="InParanoid" id="A0A401GAE9"/>
<comment type="caution">
    <text evidence="1">The sequence shown here is derived from an EMBL/GenBank/DDBJ whole genome shotgun (WGS) entry which is preliminary data.</text>
</comment>
<gene>
    <name evidence="1" type="ORF">SCP_0203630</name>
</gene>
<dbReference type="AlphaFoldDB" id="A0A401GAE9"/>
<dbReference type="Proteomes" id="UP000287166">
    <property type="component" value="Unassembled WGS sequence"/>
</dbReference>
<reference evidence="1 2" key="1">
    <citation type="journal article" date="2018" name="Sci. Rep.">
        <title>Genome sequence of the cauliflower mushroom Sparassis crispa (Hanabiratake) and its association with beneficial usage.</title>
        <authorList>
            <person name="Kiyama R."/>
            <person name="Furutani Y."/>
            <person name="Kawaguchi K."/>
            <person name="Nakanishi T."/>
        </authorList>
    </citation>
    <scope>NUCLEOTIDE SEQUENCE [LARGE SCALE GENOMIC DNA]</scope>
</reference>
<dbReference type="EMBL" id="BFAD01000002">
    <property type="protein sequence ID" value="GBE79166.1"/>
    <property type="molecule type" value="Genomic_DNA"/>
</dbReference>
<dbReference type="GeneID" id="38776083"/>
<evidence type="ECO:0000313" key="1">
    <source>
        <dbReference type="EMBL" id="GBE79166.1"/>
    </source>
</evidence>
<protein>
    <submittedName>
        <fullName evidence="1">Uncharacterized protein</fullName>
    </submittedName>
</protein>
<name>A0A401GAE9_9APHY</name>
<sequence>MQWDMGEWMLYFPEVGTEKVPPEVLVHWKVSLTAEDGDPHGLGVDLALFLGPLSDNTRIYLLSLKVCQNYEGLNMKCLRWKPQQYLEHYESPSQPSAIAAGR</sequence>
<dbReference type="RefSeq" id="XP_027610079.1">
    <property type="nucleotide sequence ID" value="XM_027754278.1"/>
</dbReference>